<keyword evidence="1" id="KW-0472">Membrane</keyword>
<dbReference type="Pfam" id="PF03407">
    <property type="entry name" value="Nucleotid_trans"/>
    <property type="match status" value="1"/>
</dbReference>
<organism evidence="3 4">
    <name type="scientific">Spinacia oleracea</name>
    <name type="common">Spinach</name>
    <dbReference type="NCBI Taxonomy" id="3562"/>
    <lineage>
        <taxon>Eukaryota</taxon>
        <taxon>Viridiplantae</taxon>
        <taxon>Streptophyta</taxon>
        <taxon>Embryophyta</taxon>
        <taxon>Tracheophyta</taxon>
        <taxon>Spermatophyta</taxon>
        <taxon>Magnoliopsida</taxon>
        <taxon>eudicotyledons</taxon>
        <taxon>Gunneridae</taxon>
        <taxon>Pentapetalae</taxon>
        <taxon>Caryophyllales</taxon>
        <taxon>Chenopodiaceae</taxon>
        <taxon>Chenopodioideae</taxon>
        <taxon>Anserineae</taxon>
        <taxon>Spinacia</taxon>
    </lineage>
</organism>
<keyword evidence="1" id="KW-1133">Transmembrane helix</keyword>
<dbReference type="OrthoDB" id="540503at2759"/>
<protein>
    <submittedName>
        <fullName evidence="4">Uncharacterized protein At4g15970-like</fullName>
    </submittedName>
</protein>
<accession>A0A9R0K9U4</accession>
<dbReference type="CDD" id="cd09272">
    <property type="entry name" value="RNase_HI_RT_Ty1"/>
    <property type="match status" value="1"/>
</dbReference>
<dbReference type="InterPro" id="IPR005069">
    <property type="entry name" value="Nucl-diP-sugar_transferase"/>
</dbReference>
<dbReference type="PANTHER" id="PTHR46038">
    <property type="entry name" value="EXPRESSED PROTEIN-RELATED"/>
    <property type="match status" value="1"/>
</dbReference>
<dbReference type="InterPro" id="IPR044821">
    <property type="entry name" value="At1g28695/At4g15970-like"/>
</dbReference>
<gene>
    <name evidence="4" type="primary">LOC110801889</name>
</gene>
<dbReference type="RefSeq" id="XP_021862988.1">
    <property type="nucleotide sequence ID" value="XM_022007296.2"/>
</dbReference>
<keyword evidence="1" id="KW-0812">Transmembrane</keyword>
<name>A0A9R0K9U4_SPIOL</name>
<reference evidence="3" key="1">
    <citation type="journal article" date="2021" name="Nat. Commun.">
        <title>Genomic analyses provide insights into spinach domestication and the genetic basis of agronomic traits.</title>
        <authorList>
            <person name="Cai X."/>
            <person name="Sun X."/>
            <person name="Xu C."/>
            <person name="Sun H."/>
            <person name="Wang X."/>
            <person name="Ge C."/>
            <person name="Zhang Z."/>
            <person name="Wang Q."/>
            <person name="Fei Z."/>
            <person name="Jiao C."/>
            <person name="Wang Q."/>
        </authorList>
    </citation>
    <scope>NUCLEOTIDE SEQUENCE [LARGE SCALE GENOMIC DNA]</scope>
    <source>
        <strain evidence="3">cv. Varoflay</strain>
    </source>
</reference>
<dbReference type="PANTHER" id="PTHR46038:SF13">
    <property type="entry name" value="GLYCOSYLTRANSFERASE"/>
    <property type="match status" value="1"/>
</dbReference>
<evidence type="ECO:0000313" key="3">
    <source>
        <dbReference type="Proteomes" id="UP000813463"/>
    </source>
</evidence>
<keyword evidence="3" id="KW-1185">Reference proteome</keyword>
<evidence type="ECO:0000256" key="1">
    <source>
        <dbReference type="SAM" id="Phobius"/>
    </source>
</evidence>
<feature type="transmembrane region" description="Helical" evidence="1">
    <location>
        <begin position="207"/>
        <end position="226"/>
    </location>
</feature>
<dbReference type="KEGG" id="soe:110801889"/>
<dbReference type="AlphaFoldDB" id="A0A9R0K9U4"/>
<evidence type="ECO:0000313" key="4">
    <source>
        <dbReference type="RefSeq" id="XP_021862988.1"/>
    </source>
</evidence>
<feature type="domain" description="Nucleotide-diphospho-sugar transferase" evidence="2">
    <location>
        <begin position="299"/>
        <end position="501"/>
    </location>
</feature>
<dbReference type="Proteomes" id="UP000813463">
    <property type="component" value="Chromosome 4"/>
</dbReference>
<proteinExistence type="predicted"/>
<evidence type="ECO:0000259" key="2">
    <source>
        <dbReference type="Pfam" id="PF03407"/>
    </source>
</evidence>
<dbReference type="GeneID" id="110801889"/>
<reference evidence="4" key="2">
    <citation type="submission" date="2025-08" db="UniProtKB">
        <authorList>
            <consortium name="RefSeq"/>
        </authorList>
    </citation>
    <scope>IDENTIFICATION</scope>
    <source>
        <tissue evidence="4">Leaf</tissue>
    </source>
</reference>
<sequence length="536" mass="61180">MYLASHTRPDISFSVNLLARFSSCPTRRHWNGIKHVLRYLQGTKDMGLFFPNLSKEGLVGFADAGYLSDPHNGRSQTGYLFTCGGSWRSMKQTIAATSSNHYEILAIHEASRECVWLRSVIQHIREDCGLSSGKEAPTILYEDNVACIAQLKEGYIKGDRTKHISPKFFFTHELQKNGDINVLQIRSSENLADLFTKALPTATFKKLIHLIVLISALAYVFLVVSFSSSFSCFNTFSTLDEPNLKVYDEHYELRTLLKAASTNKKTVILTFLNEAWAAPNSIFDIFLKSFRVGNNTAYLLNHLLVIAVDHNAYSRCQTSVFYCYLLKTNESSANAMAHHANFRTPLYLDFMWRRLAFLQKVLNLGYNFVTTDADIVWFRDPFPHFLHDDSDFQTSCDLYNGRKHDVNNHPNMGLFFARSNNRTIKFFEFWVNSRSLYPGAHDQDAFNRIKRGTFVKELGLKIRFLDTDYFSGFCALNRNFNKVCTLHANCCVGLDRKIDDLNTALEDWKTIISANHSVLSQSFNWSVPSKCLGSLS</sequence>